<accession>A0A6C0E940</accession>
<name>A0A6C0E940_9ZZZZ</name>
<protein>
    <submittedName>
        <fullName evidence="1">Uncharacterized protein</fullName>
    </submittedName>
</protein>
<sequence length="327" mass="38904">MSSFNGTMSLEPRLAEYIEKKRYYSENDITPPVPLEVRYDITNADKSIIRAYLRGDKKTYERRINKYSNMVDTSQARFPSSDFAYDERFDRIKKKMAREKNAKFQKDNYDSIKNNYDMYDDNRDYASPMGNDFDKFFDRPKNLDFPMSQRNLRDEFLLDSRHQVNNPYMINKPPKIQYNSVLHLEDPTRRKRNQVENRNNLNKIIGNLSSYAEKINRINDRESNLDLDSKMTIPNVPCNRRNTVENNYMSVPYMQGDGIRDVDMETYMKFGNPTSKAKSLGFNNPFEHYFQYIDDDIQDPSHCVSDRGVSTRQFNRQIARPKKREIY</sequence>
<dbReference type="EMBL" id="MN739773">
    <property type="protein sequence ID" value="QHT25646.1"/>
    <property type="molecule type" value="Genomic_DNA"/>
</dbReference>
<dbReference type="AlphaFoldDB" id="A0A6C0E940"/>
<reference evidence="1" key="1">
    <citation type="journal article" date="2020" name="Nature">
        <title>Giant virus diversity and host interactions through global metagenomics.</title>
        <authorList>
            <person name="Schulz F."/>
            <person name="Roux S."/>
            <person name="Paez-Espino D."/>
            <person name="Jungbluth S."/>
            <person name="Walsh D.A."/>
            <person name="Denef V.J."/>
            <person name="McMahon K.D."/>
            <person name="Konstantinidis K.T."/>
            <person name="Eloe-Fadrosh E.A."/>
            <person name="Kyrpides N.C."/>
            <person name="Woyke T."/>
        </authorList>
    </citation>
    <scope>NUCLEOTIDE SEQUENCE</scope>
    <source>
        <strain evidence="1">GVMAG-M-3300023179-27</strain>
    </source>
</reference>
<organism evidence="1">
    <name type="scientific">viral metagenome</name>
    <dbReference type="NCBI Taxonomy" id="1070528"/>
    <lineage>
        <taxon>unclassified sequences</taxon>
        <taxon>metagenomes</taxon>
        <taxon>organismal metagenomes</taxon>
    </lineage>
</organism>
<evidence type="ECO:0000313" key="1">
    <source>
        <dbReference type="EMBL" id="QHT25646.1"/>
    </source>
</evidence>
<proteinExistence type="predicted"/>